<accession>A0A8S4FR43</accession>
<dbReference type="GO" id="GO:0006355">
    <property type="term" value="P:regulation of DNA-templated transcription"/>
    <property type="evidence" value="ECO:0007669"/>
    <property type="project" value="TreeGrafter"/>
</dbReference>
<dbReference type="PROSITE" id="PS51140">
    <property type="entry name" value="CUE"/>
    <property type="match status" value="1"/>
</dbReference>
<comment type="caution">
    <text evidence="3">The sequence shown here is derived from an EMBL/GenBank/DDBJ whole genome shotgun (WGS) entry which is preliminary data.</text>
</comment>
<name>A0A8S4FR43_PLUXY</name>
<proteinExistence type="predicted"/>
<sequence>MKKSSTDVKVKKTLVRHCEQKIREPLQPRVVRDLEIKPNSSGTIKSSVAQKENELSEPTLCSSVALANYLNDVKRSLPRPLSAEDHYIDKAKATAKMTKKLNFQFNDRIYNNLIELNANIEESRTKKDKRSSRTSVKRDIEPNIEDFFEHKIEKDSAPEVILIKPKFKPLRKNPDNLPAEKLTIPVTNAGVVQQVKALDTYWVEKRQLMVYERPPVTSTVLGAHDTWRTKMDGYLTDVKWLLSLEHHRFWSTIIYHSQSMDMLVSFLQEANPPYMPPYENKSIQKLYEEIRKMVLIVFSRLVTNKESKSEYLSKEYMKELIYDKFIFTVPILWDICLVYGSDNAQHVARLLTSVFTLQPKYLADLDAAIAFVKEAFKYIILQVNKDYDNADPPNLPETFKGFSEIRRPTNNAKEEKLTFNVLKDLVIHLLDTTLTLRVFIEAYPDCFDILKQRGFVLSIVQVYEFAIPHLYEKLEELGDETSVLYTELHAHIDAARAELIDVFREILAIPKNCIFSGEGDISSAVERYLSVMMDGLSERLLIHDYHACYPVNEDLDMLRQAYPNIDPVKTDYILQAIYSNLDDPVPELTNNHITNGHTETIDYDIPGPSTETENIIPDNIRQESLITEVKDLFPDLGDGFVLKCLEHYNFSTERVINCILEDNLAESLRHLDRTLPIIPEDVLDKKFLETGIERLNVFDGDEFDIMTRDDIDLSKIHDGKKRQKYKDLKDMLNDKSDIKKMTDIYSKYNLVCDESAMYSDEYDDTYDEEGIPPPRAADDERRPFVTPRALAQTNRIEESSSSEEEPSRPEDTSQPSSNRNRLDFCTNPEEIRARREAAYRLRQGKGHRPPPTKTTDVIGKPKGQGQEKEVLHNRDKKEKHKSARANHNRRSGAQWKRSQGMMPS</sequence>
<feature type="region of interest" description="Disordered" evidence="1">
    <location>
        <begin position="763"/>
        <end position="904"/>
    </location>
</feature>
<organism evidence="3 4">
    <name type="scientific">Plutella xylostella</name>
    <name type="common">Diamondback moth</name>
    <name type="synonym">Plutella maculipennis</name>
    <dbReference type="NCBI Taxonomy" id="51655"/>
    <lineage>
        <taxon>Eukaryota</taxon>
        <taxon>Metazoa</taxon>
        <taxon>Ecdysozoa</taxon>
        <taxon>Arthropoda</taxon>
        <taxon>Hexapoda</taxon>
        <taxon>Insecta</taxon>
        <taxon>Pterygota</taxon>
        <taxon>Neoptera</taxon>
        <taxon>Endopterygota</taxon>
        <taxon>Lepidoptera</taxon>
        <taxon>Glossata</taxon>
        <taxon>Ditrysia</taxon>
        <taxon>Yponomeutoidea</taxon>
        <taxon>Plutellidae</taxon>
        <taxon>Plutella</taxon>
    </lineage>
</organism>
<feature type="compositionally biased region" description="Basic and acidic residues" evidence="1">
    <location>
        <begin position="829"/>
        <end position="839"/>
    </location>
</feature>
<dbReference type="CDD" id="cd14364">
    <property type="entry name" value="CUE_ASCC2"/>
    <property type="match status" value="1"/>
</dbReference>
<dbReference type="PANTHER" id="PTHR21494:SF0">
    <property type="entry name" value="ACTIVATING SIGNAL COINTEGRATOR 1 COMPLEX SUBUNIT 2"/>
    <property type="match status" value="1"/>
</dbReference>
<evidence type="ECO:0000256" key="1">
    <source>
        <dbReference type="SAM" id="MobiDB-lite"/>
    </source>
</evidence>
<feature type="domain" description="CUE" evidence="2">
    <location>
        <begin position="621"/>
        <end position="664"/>
    </location>
</feature>
<dbReference type="InterPro" id="IPR041800">
    <property type="entry name" value="ASCC2_CUE"/>
</dbReference>
<feature type="compositionally biased region" description="Basic residues" evidence="1">
    <location>
        <begin position="877"/>
        <end position="890"/>
    </location>
</feature>
<dbReference type="Gene3D" id="1.10.8.10">
    <property type="entry name" value="DNA helicase RuvA subunit, C-terminal domain"/>
    <property type="match status" value="1"/>
</dbReference>
<dbReference type="SMART" id="SM00546">
    <property type="entry name" value="CUE"/>
    <property type="match status" value="2"/>
</dbReference>
<dbReference type="Proteomes" id="UP000653454">
    <property type="component" value="Unassembled WGS sequence"/>
</dbReference>
<feature type="compositionally biased region" description="Basic and acidic residues" evidence="1">
    <location>
        <begin position="865"/>
        <end position="876"/>
    </location>
</feature>
<gene>
    <name evidence="3" type="ORF">PLXY2_LOCUS10004</name>
</gene>
<evidence type="ECO:0000313" key="4">
    <source>
        <dbReference type="Proteomes" id="UP000653454"/>
    </source>
</evidence>
<dbReference type="EMBL" id="CAJHNJ030000042">
    <property type="protein sequence ID" value="CAG9130793.1"/>
    <property type="molecule type" value="Genomic_DNA"/>
</dbReference>
<dbReference type="InterPro" id="IPR009060">
    <property type="entry name" value="UBA-like_sf"/>
</dbReference>
<evidence type="ECO:0000313" key="3">
    <source>
        <dbReference type="EMBL" id="CAG9130793.1"/>
    </source>
</evidence>
<dbReference type="PANTHER" id="PTHR21494">
    <property type="entry name" value="ACTIVATING SIGNAL COINTEGRATOR 1 COMPLEX SUBUNIT 2 ASC-1 COMPLEX SUBUNIT P100"/>
    <property type="match status" value="1"/>
</dbReference>
<evidence type="ECO:0000259" key="2">
    <source>
        <dbReference type="PROSITE" id="PS51140"/>
    </source>
</evidence>
<keyword evidence="4" id="KW-1185">Reference proteome</keyword>
<protein>
    <submittedName>
        <fullName evidence="3">(diamondback moth) hypothetical protein</fullName>
    </submittedName>
</protein>
<dbReference type="AlphaFoldDB" id="A0A8S4FR43"/>
<dbReference type="InterPro" id="IPR003892">
    <property type="entry name" value="CUE"/>
</dbReference>
<dbReference type="InterPro" id="IPR052586">
    <property type="entry name" value="ASCC2"/>
</dbReference>
<reference evidence="3" key="1">
    <citation type="submission" date="2020-11" db="EMBL/GenBank/DDBJ databases">
        <authorList>
            <person name="Whiteford S."/>
        </authorList>
    </citation>
    <scope>NUCLEOTIDE SEQUENCE</scope>
</reference>
<dbReference type="Pfam" id="PF02845">
    <property type="entry name" value="CUE"/>
    <property type="match status" value="1"/>
</dbReference>
<dbReference type="GO" id="GO:0043130">
    <property type="term" value="F:ubiquitin binding"/>
    <property type="evidence" value="ECO:0007669"/>
    <property type="project" value="InterPro"/>
</dbReference>
<dbReference type="SUPFAM" id="SSF46934">
    <property type="entry name" value="UBA-like"/>
    <property type="match status" value="1"/>
</dbReference>